<reference evidence="1" key="1">
    <citation type="submission" date="2021-11" db="EMBL/GenBank/DDBJ databases">
        <authorList>
            <person name="Schell T."/>
        </authorList>
    </citation>
    <scope>NUCLEOTIDE SEQUENCE</scope>
    <source>
        <strain evidence="1">M5</strain>
    </source>
</reference>
<name>A0A8J2WID9_9CRUS</name>
<dbReference type="AlphaFoldDB" id="A0A8J2WID9"/>
<organism evidence="1 2">
    <name type="scientific">Daphnia galeata</name>
    <dbReference type="NCBI Taxonomy" id="27404"/>
    <lineage>
        <taxon>Eukaryota</taxon>
        <taxon>Metazoa</taxon>
        <taxon>Ecdysozoa</taxon>
        <taxon>Arthropoda</taxon>
        <taxon>Crustacea</taxon>
        <taxon>Branchiopoda</taxon>
        <taxon>Diplostraca</taxon>
        <taxon>Cladocera</taxon>
        <taxon>Anomopoda</taxon>
        <taxon>Daphniidae</taxon>
        <taxon>Daphnia</taxon>
    </lineage>
</organism>
<accession>A0A8J2WID9</accession>
<evidence type="ECO:0000313" key="1">
    <source>
        <dbReference type="EMBL" id="CAH0102780.1"/>
    </source>
</evidence>
<dbReference type="OrthoDB" id="6381071at2759"/>
<comment type="caution">
    <text evidence="1">The sequence shown here is derived from an EMBL/GenBank/DDBJ whole genome shotgun (WGS) entry which is preliminary data.</text>
</comment>
<protein>
    <submittedName>
        <fullName evidence="1">Uncharacterized protein</fullName>
    </submittedName>
</protein>
<dbReference type="EMBL" id="CAKKLH010000093">
    <property type="protein sequence ID" value="CAH0102780.1"/>
    <property type="molecule type" value="Genomic_DNA"/>
</dbReference>
<evidence type="ECO:0000313" key="2">
    <source>
        <dbReference type="Proteomes" id="UP000789390"/>
    </source>
</evidence>
<sequence length="204" mass="22629">MSLTQLEKYRQNPPPLHFSDQCHQSNNVLDAPIHPSLQKSVPSSNSASQRALRIEVIRLATFQGWPLEYLSPRDLSRAVNGKLMMILWLSIEDMLQIALLFFNYQLATSHSPQNIPGSSAATEDLVEVKDCKKEQSQEVCSAAAVQSSEEANTGGVAPSTSPSSKLRDALLCQICYDQQLSMVFQSGVSLRRPTLLWNLILLSE</sequence>
<keyword evidence="2" id="KW-1185">Reference proteome</keyword>
<gene>
    <name evidence="1" type="ORF">DGAL_LOCUS5304</name>
</gene>
<dbReference type="Proteomes" id="UP000789390">
    <property type="component" value="Unassembled WGS sequence"/>
</dbReference>
<proteinExistence type="predicted"/>